<keyword evidence="3" id="KW-1185">Reference proteome</keyword>
<feature type="signal peptide" evidence="1">
    <location>
        <begin position="1"/>
        <end position="20"/>
    </location>
</feature>
<evidence type="ECO:0000313" key="3">
    <source>
        <dbReference type="Proteomes" id="UP000326289"/>
    </source>
</evidence>
<keyword evidence="1" id="KW-0732">Signal</keyword>
<dbReference type="AlphaFoldDB" id="A0A5N6JC82"/>
<protein>
    <recommendedName>
        <fullName evidence="4">Concanavalin A-like lectin/glucanase domain-containing protein</fullName>
    </recommendedName>
</protein>
<gene>
    <name evidence="2" type="ORF">BDV30DRAFT_235550</name>
</gene>
<reference evidence="2 3" key="1">
    <citation type="submission" date="2019-04" db="EMBL/GenBank/DDBJ databases">
        <title>Fungal friends and foes A comparative genomics study of 23 Aspergillus species from section Flavi.</title>
        <authorList>
            <consortium name="DOE Joint Genome Institute"/>
            <person name="Kjaerbolling I."/>
            <person name="Vesth T.C."/>
            <person name="Frisvad J.C."/>
            <person name="Nybo J.L."/>
            <person name="Theobald S."/>
            <person name="Kildgaard S."/>
            <person name="Petersen T.I."/>
            <person name="Kuo A."/>
            <person name="Sato A."/>
            <person name="Lyhne E.K."/>
            <person name="Kogle M.E."/>
            <person name="Wiebenga A."/>
            <person name="Kun R.S."/>
            <person name="Lubbers R.J."/>
            <person name="Makela M.R."/>
            <person name="Barry K."/>
            <person name="Chovatia M."/>
            <person name="Clum A."/>
            <person name="Daum C."/>
            <person name="Haridas S."/>
            <person name="He G."/>
            <person name="LaButti K."/>
            <person name="Lipzen A."/>
            <person name="Mondo S."/>
            <person name="Pangilinan J."/>
            <person name="Riley R."/>
            <person name="Salamov A."/>
            <person name="Simmons B.A."/>
            <person name="Magnuson J.K."/>
            <person name="Henrissat B."/>
            <person name="Mortensen U.H."/>
            <person name="Larsen T.O."/>
            <person name="De vries R.P."/>
            <person name="Grigoriev I.V."/>
            <person name="Machida M."/>
            <person name="Baker S.E."/>
            <person name="Andersen M.R."/>
        </authorList>
    </citation>
    <scope>NUCLEOTIDE SEQUENCE [LARGE SCALE GENOMIC DNA]</scope>
    <source>
        <strain evidence="2 3">CBS 117635</strain>
    </source>
</reference>
<proteinExistence type="predicted"/>
<feature type="chain" id="PRO_5024930265" description="Concanavalin A-like lectin/glucanase domain-containing protein" evidence="1">
    <location>
        <begin position="21"/>
        <end position="207"/>
    </location>
</feature>
<organism evidence="2 3">
    <name type="scientific">Aspergillus minisclerotigenes</name>
    <dbReference type="NCBI Taxonomy" id="656917"/>
    <lineage>
        <taxon>Eukaryota</taxon>
        <taxon>Fungi</taxon>
        <taxon>Dikarya</taxon>
        <taxon>Ascomycota</taxon>
        <taxon>Pezizomycotina</taxon>
        <taxon>Eurotiomycetes</taxon>
        <taxon>Eurotiomycetidae</taxon>
        <taxon>Eurotiales</taxon>
        <taxon>Aspergillaceae</taxon>
        <taxon>Aspergillus</taxon>
        <taxon>Aspergillus subgen. Circumdati</taxon>
    </lineage>
</organism>
<name>A0A5N6JC82_9EURO</name>
<sequence length="207" mass="22599">MQWSSLLYSLFTTQLGLCSAFKHHVKRGSEQNATLYAYGANSSAWPIAYGVNDGTYYLDPNSSTYPLFSHTSIDILMIGLLYIAQNPNDQSASLTPMYWDLPSITEECWIVNGTFVNGTRAGSLYIKPEDDNAVGVMPFAQATAINGTVTGFALFATQLVYNNNTELEAQFWAQATDNDGIYGLVWVEDGGLVESGSFPVVVKGSED</sequence>
<evidence type="ECO:0000256" key="1">
    <source>
        <dbReference type="SAM" id="SignalP"/>
    </source>
</evidence>
<accession>A0A5N6JC82</accession>
<dbReference type="EMBL" id="ML732776">
    <property type="protein sequence ID" value="KAB8276472.1"/>
    <property type="molecule type" value="Genomic_DNA"/>
</dbReference>
<evidence type="ECO:0000313" key="2">
    <source>
        <dbReference type="EMBL" id="KAB8276472.1"/>
    </source>
</evidence>
<evidence type="ECO:0008006" key="4">
    <source>
        <dbReference type="Google" id="ProtNLM"/>
    </source>
</evidence>
<dbReference type="Proteomes" id="UP000326289">
    <property type="component" value="Unassembled WGS sequence"/>
</dbReference>